<feature type="region of interest" description="Disordered" evidence="5">
    <location>
        <begin position="120"/>
        <end position="142"/>
    </location>
</feature>
<dbReference type="InterPro" id="IPR052059">
    <property type="entry name" value="CR_Ser/Thr_kinase"/>
</dbReference>
<name>B9RVC3_RICCO</name>
<dbReference type="GO" id="GO:0016301">
    <property type="term" value="F:kinase activity"/>
    <property type="evidence" value="ECO:0007669"/>
    <property type="project" value="UniProtKB-KW"/>
</dbReference>
<gene>
    <name evidence="6" type="ORF">RCOM_0902120</name>
</gene>
<evidence type="ECO:0000256" key="2">
    <source>
        <dbReference type="ARBA" id="ARBA00022741"/>
    </source>
</evidence>
<protein>
    <submittedName>
        <fullName evidence="6">Uncharacterized protein</fullName>
    </submittedName>
</protein>
<accession>B9RVC3</accession>
<dbReference type="InterPro" id="IPR011009">
    <property type="entry name" value="Kinase-like_dom_sf"/>
</dbReference>
<organism evidence="6 7">
    <name type="scientific">Ricinus communis</name>
    <name type="common">Castor bean</name>
    <dbReference type="NCBI Taxonomy" id="3988"/>
    <lineage>
        <taxon>Eukaryota</taxon>
        <taxon>Viridiplantae</taxon>
        <taxon>Streptophyta</taxon>
        <taxon>Embryophyta</taxon>
        <taxon>Tracheophyta</taxon>
        <taxon>Spermatophyta</taxon>
        <taxon>Magnoliopsida</taxon>
        <taxon>eudicotyledons</taxon>
        <taxon>Gunneridae</taxon>
        <taxon>Pentapetalae</taxon>
        <taxon>rosids</taxon>
        <taxon>fabids</taxon>
        <taxon>Malpighiales</taxon>
        <taxon>Euphorbiaceae</taxon>
        <taxon>Acalyphoideae</taxon>
        <taxon>Acalypheae</taxon>
        <taxon>Ricinus</taxon>
    </lineage>
</organism>
<evidence type="ECO:0000256" key="5">
    <source>
        <dbReference type="SAM" id="MobiDB-lite"/>
    </source>
</evidence>
<evidence type="ECO:0000256" key="1">
    <source>
        <dbReference type="ARBA" id="ARBA00022679"/>
    </source>
</evidence>
<evidence type="ECO:0000313" key="7">
    <source>
        <dbReference type="Proteomes" id="UP000008311"/>
    </source>
</evidence>
<dbReference type="Gene3D" id="1.10.510.10">
    <property type="entry name" value="Transferase(Phosphotransferase) domain 1"/>
    <property type="match status" value="1"/>
</dbReference>
<proteinExistence type="predicted"/>
<feature type="compositionally biased region" description="Low complexity" evidence="5">
    <location>
        <begin position="120"/>
        <end position="131"/>
    </location>
</feature>
<keyword evidence="3" id="KW-0418">Kinase</keyword>
<reference evidence="7" key="1">
    <citation type="journal article" date="2010" name="Nat. Biotechnol.">
        <title>Draft genome sequence of the oilseed species Ricinus communis.</title>
        <authorList>
            <person name="Chan A.P."/>
            <person name="Crabtree J."/>
            <person name="Zhao Q."/>
            <person name="Lorenzi H."/>
            <person name="Orvis J."/>
            <person name="Puiu D."/>
            <person name="Melake-Berhan A."/>
            <person name="Jones K.M."/>
            <person name="Redman J."/>
            <person name="Chen G."/>
            <person name="Cahoon E.B."/>
            <person name="Gedil M."/>
            <person name="Stanke M."/>
            <person name="Haas B.J."/>
            <person name="Wortman J.R."/>
            <person name="Fraser-Liggett C.M."/>
            <person name="Ravel J."/>
            <person name="Rabinowicz P.D."/>
        </authorList>
    </citation>
    <scope>NUCLEOTIDE SEQUENCE [LARGE SCALE GENOMIC DNA]</scope>
    <source>
        <strain evidence="7">cv. Hale</strain>
    </source>
</reference>
<feature type="compositionally biased region" description="Basic and acidic residues" evidence="5">
    <location>
        <begin position="132"/>
        <end position="142"/>
    </location>
</feature>
<sequence>MGTRCNAFIEDSKSLLQTVWQLYRLNRLVEAADPSLRDDFSAEEVSRLLQTGLLCTQPSVALRPSMTEVVVMLTSSGCEIPLPSQTPFLNATLVEPESSKRSYCTSSFVSNAAIKVEAYSYTSTESSISSDRASRSEESKQN</sequence>
<evidence type="ECO:0000256" key="3">
    <source>
        <dbReference type="ARBA" id="ARBA00022777"/>
    </source>
</evidence>
<dbReference type="STRING" id="3988.B9RVC3"/>
<keyword evidence="1" id="KW-0808">Transferase</keyword>
<dbReference type="InParanoid" id="B9RVC3"/>
<dbReference type="Proteomes" id="UP000008311">
    <property type="component" value="Unassembled WGS sequence"/>
</dbReference>
<dbReference type="PANTHER" id="PTHR47973">
    <property type="entry name" value="CYSTEINE-RICH RECEPTOR-LIKE PROTEIN KINASE 3"/>
    <property type="match status" value="1"/>
</dbReference>
<evidence type="ECO:0000256" key="4">
    <source>
        <dbReference type="ARBA" id="ARBA00022840"/>
    </source>
</evidence>
<dbReference type="SUPFAM" id="SSF56112">
    <property type="entry name" value="Protein kinase-like (PK-like)"/>
    <property type="match status" value="1"/>
</dbReference>
<dbReference type="GO" id="GO:0005524">
    <property type="term" value="F:ATP binding"/>
    <property type="evidence" value="ECO:0007669"/>
    <property type="project" value="UniProtKB-KW"/>
</dbReference>
<keyword evidence="2" id="KW-0547">Nucleotide-binding</keyword>
<dbReference type="EMBL" id="EQ973818">
    <property type="protein sequence ID" value="EEF44856.1"/>
    <property type="molecule type" value="Genomic_DNA"/>
</dbReference>
<dbReference type="eggNOG" id="ENOG502QRU4">
    <property type="taxonomic scope" value="Eukaryota"/>
</dbReference>
<keyword evidence="4" id="KW-0067">ATP-binding</keyword>
<keyword evidence="7" id="KW-1185">Reference proteome</keyword>
<evidence type="ECO:0000313" key="6">
    <source>
        <dbReference type="EMBL" id="EEF44856.1"/>
    </source>
</evidence>
<dbReference type="AlphaFoldDB" id="B9RVC3"/>